<accession>A0A7G6WRP9</accession>
<dbReference type="RefSeq" id="WP_185445257.1">
    <property type="nucleotide sequence ID" value="NZ_CP043661.1"/>
</dbReference>
<proteinExistence type="predicted"/>
<reference evidence="4" key="1">
    <citation type="submission" date="2019-09" db="EMBL/GenBank/DDBJ databases">
        <title>Antimicrobial potential of Antarctic Bacteria.</title>
        <authorList>
            <person name="Benaud N."/>
            <person name="Edwards R.J."/>
            <person name="Ferrari B.C."/>
        </authorList>
    </citation>
    <scope>NUCLEOTIDE SEQUENCE [LARGE SCALE GENOMIC DNA]</scope>
    <source>
        <strain evidence="4">SPB151</strain>
    </source>
</reference>
<feature type="transmembrane region" description="Helical" evidence="2">
    <location>
        <begin position="34"/>
        <end position="54"/>
    </location>
</feature>
<dbReference type="Proteomes" id="UP000515563">
    <property type="component" value="Chromosome"/>
</dbReference>
<keyword evidence="2" id="KW-0812">Transmembrane</keyword>
<evidence type="ECO:0000313" key="4">
    <source>
        <dbReference type="Proteomes" id="UP000515563"/>
    </source>
</evidence>
<gene>
    <name evidence="3" type="ORF">F1D05_00570</name>
</gene>
<keyword evidence="2" id="KW-0472">Membrane</keyword>
<dbReference type="AlphaFoldDB" id="A0A7G6WRP9"/>
<dbReference type="EMBL" id="CP043661">
    <property type="protein sequence ID" value="QNE16664.1"/>
    <property type="molecule type" value="Genomic_DNA"/>
</dbReference>
<evidence type="ECO:0000313" key="3">
    <source>
        <dbReference type="EMBL" id="QNE16664.1"/>
    </source>
</evidence>
<dbReference type="KEGG" id="kqi:F1D05_00570"/>
<organism evidence="3 4">
    <name type="scientific">Kribbella qitaiheensis</name>
    <dbReference type="NCBI Taxonomy" id="1544730"/>
    <lineage>
        <taxon>Bacteria</taxon>
        <taxon>Bacillati</taxon>
        <taxon>Actinomycetota</taxon>
        <taxon>Actinomycetes</taxon>
        <taxon>Propionibacteriales</taxon>
        <taxon>Kribbellaceae</taxon>
        <taxon>Kribbella</taxon>
    </lineage>
</organism>
<keyword evidence="4" id="KW-1185">Reference proteome</keyword>
<sequence>MTKQIPAERPLPDKQHILEQVLACTDEKPARKTWLLPVAAAASIAVVAVGALTLPSMVKSDHGSGAAGRSAGTDTALTNEPTEKTISIDRGRLTDAQAKAFGTECAKWIGSRDISGQTSQTAPLNWPGAGAKVDRILHPTRIAGQADGPPVGSTRWTVAVKSGDRIYACVGRMPTQDAHGRVKRDFDFGTFSTKYPDGLGGSGGGFALVIDLSGHKPTKVSTSRWVVAPAEAVTVQRRIVVKGKPTPWFTSEVIDGLGYVQARAEAKLVPGEKFRFETRFLDKDGKPVGASLTEWYVARIDGGAGKTIMLESDGTKPR</sequence>
<protein>
    <submittedName>
        <fullName evidence="3">Uncharacterized protein</fullName>
    </submittedName>
</protein>
<name>A0A7G6WRP9_9ACTN</name>
<feature type="region of interest" description="Disordered" evidence="1">
    <location>
        <begin position="60"/>
        <end position="85"/>
    </location>
</feature>
<reference evidence="3 4" key="2">
    <citation type="journal article" date="2020" name="Microbiol. Resour. Announc.">
        <title>Antarctic desert soil bacteria exhibit high novel natural product potential, evaluated through long-read genome sequencing and comparative genomics.</title>
        <authorList>
            <person name="Benaud N."/>
            <person name="Edwards R.J."/>
            <person name="Amos T.G."/>
            <person name="D'Agostino P.M."/>
            <person name="Gutierrez-Chavez C."/>
            <person name="Montgomery K."/>
            <person name="Nicetic I."/>
            <person name="Ferrari B.C."/>
        </authorList>
    </citation>
    <scope>NUCLEOTIDE SEQUENCE [LARGE SCALE GENOMIC DNA]</scope>
    <source>
        <strain evidence="3 4">SPB151</strain>
    </source>
</reference>
<keyword evidence="2" id="KW-1133">Transmembrane helix</keyword>
<evidence type="ECO:0000256" key="1">
    <source>
        <dbReference type="SAM" id="MobiDB-lite"/>
    </source>
</evidence>
<evidence type="ECO:0000256" key="2">
    <source>
        <dbReference type="SAM" id="Phobius"/>
    </source>
</evidence>